<dbReference type="EMBL" id="MHTK01000006">
    <property type="protein sequence ID" value="OHA59645.1"/>
    <property type="molecule type" value="Genomic_DNA"/>
</dbReference>
<protein>
    <submittedName>
        <fullName evidence="1">Uncharacterized protein</fullName>
    </submittedName>
</protein>
<organism evidence="1 2">
    <name type="scientific">Candidatus Vogelbacteria bacterium RIFOXYD1_FULL_46_19</name>
    <dbReference type="NCBI Taxonomy" id="1802439"/>
    <lineage>
        <taxon>Bacteria</taxon>
        <taxon>Candidatus Vogeliibacteriota</taxon>
    </lineage>
</organism>
<sequence length="61" mass="7036">MPVFIAGGCTHIKTFCLWSYAPAGCKWRQLQNQKSRPLGLGFLFKKIFNDDDKNLKSQKFL</sequence>
<proteinExistence type="predicted"/>
<reference evidence="1 2" key="1">
    <citation type="journal article" date="2016" name="Nat. Commun.">
        <title>Thousands of microbial genomes shed light on interconnected biogeochemical processes in an aquifer system.</title>
        <authorList>
            <person name="Anantharaman K."/>
            <person name="Brown C.T."/>
            <person name="Hug L.A."/>
            <person name="Sharon I."/>
            <person name="Castelle C.J."/>
            <person name="Probst A.J."/>
            <person name="Thomas B.C."/>
            <person name="Singh A."/>
            <person name="Wilkins M.J."/>
            <person name="Karaoz U."/>
            <person name="Brodie E.L."/>
            <person name="Williams K.H."/>
            <person name="Hubbard S.S."/>
            <person name="Banfield J.F."/>
        </authorList>
    </citation>
    <scope>NUCLEOTIDE SEQUENCE [LARGE SCALE GENOMIC DNA]</scope>
</reference>
<evidence type="ECO:0000313" key="1">
    <source>
        <dbReference type="EMBL" id="OHA59645.1"/>
    </source>
</evidence>
<dbReference type="Proteomes" id="UP000177838">
    <property type="component" value="Unassembled WGS sequence"/>
</dbReference>
<gene>
    <name evidence="1" type="ORF">A2589_02190</name>
</gene>
<evidence type="ECO:0000313" key="2">
    <source>
        <dbReference type="Proteomes" id="UP000177838"/>
    </source>
</evidence>
<name>A0A1G2QGA3_9BACT</name>
<dbReference type="AlphaFoldDB" id="A0A1G2QGA3"/>
<accession>A0A1G2QGA3</accession>
<comment type="caution">
    <text evidence="1">The sequence shown here is derived from an EMBL/GenBank/DDBJ whole genome shotgun (WGS) entry which is preliminary data.</text>
</comment>